<evidence type="ECO:0000256" key="1">
    <source>
        <dbReference type="SAM" id="MobiDB-lite"/>
    </source>
</evidence>
<name>A0ABT4CK86_9CLOT</name>
<evidence type="ECO:0008006" key="4">
    <source>
        <dbReference type="Google" id="ProtNLM"/>
    </source>
</evidence>
<evidence type="ECO:0000313" key="2">
    <source>
        <dbReference type="EMBL" id="MCY6369333.1"/>
    </source>
</evidence>
<gene>
    <name evidence="2" type="ORF">OXH55_01570</name>
</gene>
<proteinExistence type="predicted"/>
<feature type="region of interest" description="Disordered" evidence="1">
    <location>
        <begin position="35"/>
        <end position="64"/>
    </location>
</feature>
<dbReference type="EMBL" id="JAPQES010000001">
    <property type="protein sequence ID" value="MCY6369333.1"/>
    <property type="molecule type" value="Genomic_DNA"/>
</dbReference>
<comment type="caution">
    <text evidence="2">The sequence shown here is derived from an EMBL/GenBank/DDBJ whole genome shotgun (WGS) entry which is preliminary data.</text>
</comment>
<organism evidence="2 3">
    <name type="scientific">Clostridium ganghwense</name>
    <dbReference type="NCBI Taxonomy" id="312089"/>
    <lineage>
        <taxon>Bacteria</taxon>
        <taxon>Bacillati</taxon>
        <taxon>Bacillota</taxon>
        <taxon>Clostridia</taxon>
        <taxon>Eubacteriales</taxon>
        <taxon>Clostridiaceae</taxon>
        <taxon>Clostridium</taxon>
    </lineage>
</organism>
<protein>
    <recommendedName>
        <fullName evidence="4">Phospholipid scramblase</fullName>
    </recommendedName>
</protein>
<evidence type="ECO:0000313" key="3">
    <source>
        <dbReference type="Proteomes" id="UP001079657"/>
    </source>
</evidence>
<reference evidence="2" key="1">
    <citation type="submission" date="2022-12" db="EMBL/GenBank/DDBJ databases">
        <authorList>
            <person name="Wang J."/>
        </authorList>
    </citation>
    <scope>NUCLEOTIDE SEQUENCE</scope>
    <source>
        <strain evidence="2">HY-42-06</strain>
    </source>
</reference>
<dbReference type="RefSeq" id="WP_268047650.1">
    <property type="nucleotide sequence ID" value="NZ_JAPQES010000001.1"/>
</dbReference>
<keyword evidence="3" id="KW-1185">Reference proteome</keyword>
<feature type="compositionally biased region" description="Pro residues" evidence="1">
    <location>
        <begin position="41"/>
        <end position="51"/>
    </location>
</feature>
<accession>A0ABT4CK86</accession>
<sequence>MFMRTPEMYNQIPMCSRFPMFHQIPMMPMIDSEIPVDEPRQVPPKTQPTPPGTTGGPDFQIQPGPPVQEIQYTQGWLRTQIGKYMKFEFLIGTNFLIDREGILVEVGVSYIVIKEAGTNDTLMCDLYSIKFARVYDNQQKGHCVK</sequence>
<dbReference type="Proteomes" id="UP001079657">
    <property type="component" value="Unassembled WGS sequence"/>
</dbReference>